<proteinExistence type="predicted"/>
<dbReference type="Proteomes" id="UP001060085">
    <property type="component" value="Linkage Group LG01"/>
</dbReference>
<sequence>MKGEEEGKEIYGSSDDNQVQMEEENDKFALEDHIDFDASAVKSPVATADDDLDFQIALFNSIQMANFSLIDRSDSPKKTAPDFKMKGLCTGTGLVPIRNFVYRLSKQYLGETSTSCSYCVICNDTKPARSLIHTDCRHCFCKDCIQIYFGKKIQENISPVVKCPEKDCKSLLGKVFWRRFLPKEVFDRWNNQLIEGRVLANPEMIECPSCFGKFVDDGRVEWHMGMSCVDFQFLLRDAFRRRNETRPYEDLFGSFIDFI</sequence>
<dbReference type="EMBL" id="CM044701">
    <property type="protein sequence ID" value="KAI5679502.1"/>
    <property type="molecule type" value="Genomic_DNA"/>
</dbReference>
<evidence type="ECO:0000313" key="2">
    <source>
        <dbReference type="Proteomes" id="UP001060085"/>
    </source>
</evidence>
<accession>A0ACC0C3N2</accession>
<reference evidence="2" key="1">
    <citation type="journal article" date="2023" name="Nat. Plants">
        <title>Single-cell RNA sequencing provides a high-resolution roadmap for understanding the multicellular compartmentation of specialized metabolism.</title>
        <authorList>
            <person name="Sun S."/>
            <person name="Shen X."/>
            <person name="Li Y."/>
            <person name="Li Y."/>
            <person name="Wang S."/>
            <person name="Li R."/>
            <person name="Zhang H."/>
            <person name="Shen G."/>
            <person name="Guo B."/>
            <person name="Wei J."/>
            <person name="Xu J."/>
            <person name="St-Pierre B."/>
            <person name="Chen S."/>
            <person name="Sun C."/>
        </authorList>
    </citation>
    <scope>NUCLEOTIDE SEQUENCE [LARGE SCALE GENOMIC DNA]</scope>
</reference>
<comment type="caution">
    <text evidence="1">The sequence shown here is derived from an EMBL/GenBank/DDBJ whole genome shotgun (WGS) entry which is preliminary data.</text>
</comment>
<evidence type="ECO:0000313" key="1">
    <source>
        <dbReference type="EMBL" id="KAI5679502.1"/>
    </source>
</evidence>
<organism evidence="1 2">
    <name type="scientific">Catharanthus roseus</name>
    <name type="common">Madagascar periwinkle</name>
    <name type="synonym">Vinca rosea</name>
    <dbReference type="NCBI Taxonomy" id="4058"/>
    <lineage>
        <taxon>Eukaryota</taxon>
        <taxon>Viridiplantae</taxon>
        <taxon>Streptophyta</taxon>
        <taxon>Embryophyta</taxon>
        <taxon>Tracheophyta</taxon>
        <taxon>Spermatophyta</taxon>
        <taxon>Magnoliopsida</taxon>
        <taxon>eudicotyledons</taxon>
        <taxon>Gunneridae</taxon>
        <taxon>Pentapetalae</taxon>
        <taxon>asterids</taxon>
        <taxon>lamiids</taxon>
        <taxon>Gentianales</taxon>
        <taxon>Apocynaceae</taxon>
        <taxon>Rauvolfioideae</taxon>
        <taxon>Vinceae</taxon>
        <taxon>Catharanthinae</taxon>
        <taxon>Catharanthus</taxon>
    </lineage>
</organism>
<keyword evidence="2" id="KW-1185">Reference proteome</keyword>
<gene>
    <name evidence="1" type="ORF">M9H77_00729</name>
</gene>
<name>A0ACC0C3N2_CATRO</name>
<protein>
    <submittedName>
        <fullName evidence="1">Uncharacterized protein</fullName>
    </submittedName>
</protein>